<keyword evidence="3" id="KW-1185">Reference proteome</keyword>
<dbReference type="EMBL" id="QVRA01000004">
    <property type="protein sequence ID" value="RJG56257.1"/>
    <property type="molecule type" value="Genomic_DNA"/>
</dbReference>
<dbReference type="OrthoDB" id="9806380at2"/>
<dbReference type="PANTHER" id="PTHR41521:SF4">
    <property type="entry name" value="BLR0684 PROTEIN"/>
    <property type="match status" value="1"/>
</dbReference>
<evidence type="ECO:0000313" key="3">
    <source>
        <dbReference type="Proteomes" id="UP000283469"/>
    </source>
</evidence>
<dbReference type="InterPro" id="IPR010753">
    <property type="entry name" value="DUF1330"/>
</dbReference>
<dbReference type="InterPro" id="IPR011008">
    <property type="entry name" value="Dimeric_a/b-barrel"/>
</dbReference>
<dbReference type="AlphaFoldDB" id="A0A418YVL5"/>
<organism evidence="2 3">
    <name type="scientific">Sphingobium terrigena</name>
    <dbReference type="NCBI Taxonomy" id="2304063"/>
    <lineage>
        <taxon>Bacteria</taxon>
        <taxon>Pseudomonadati</taxon>
        <taxon>Pseudomonadota</taxon>
        <taxon>Alphaproteobacteria</taxon>
        <taxon>Sphingomonadales</taxon>
        <taxon>Sphingomonadaceae</taxon>
        <taxon>Sphingobium</taxon>
    </lineage>
</organism>
<dbReference type="SUPFAM" id="SSF54909">
    <property type="entry name" value="Dimeric alpha+beta barrel"/>
    <property type="match status" value="1"/>
</dbReference>
<evidence type="ECO:0000313" key="2">
    <source>
        <dbReference type="EMBL" id="RJG56257.1"/>
    </source>
</evidence>
<sequence>MPAYFIFTREGPIVDQAAMDAYSAGNRAQAGRFMTEYGLKPLAVYGALDTLEGDAPDGVIILEFPDADKARAWYNSDEYQNVIPLRDKAAPYRALLVGGL</sequence>
<dbReference type="PANTHER" id="PTHR41521">
    <property type="match status" value="1"/>
</dbReference>
<dbReference type="RefSeq" id="WP_119744590.1">
    <property type="nucleotide sequence ID" value="NZ_QVRA01000004.1"/>
</dbReference>
<name>A0A418YVL5_9SPHN</name>
<dbReference type="Gene3D" id="3.30.70.100">
    <property type="match status" value="1"/>
</dbReference>
<protein>
    <submittedName>
        <fullName evidence="2">DUF1330 domain-containing protein</fullName>
    </submittedName>
</protein>
<evidence type="ECO:0000259" key="1">
    <source>
        <dbReference type="Pfam" id="PF07045"/>
    </source>
</evidence>
<accession>A0A418YVL5</accession>
<reference evidence="2 3" key="1">
    <citation type="submission" date="2018-08" db="EMBL/GenBank/DDBJ databases">
        <title>Sphingobium sp. EO9.</title>
        <authorList>
            <person name="Park Y."/>
            <person name="Kim K.H."/>
            <person name="Jeon C.O."/>
        </authorList>
    </citation>
    <scope>NUCLEOTIDE SEQUENCE [LARGE SCALE GENOMIC DNA]</scope>
    <source>
        <strain evidence="2 3">EO9</strain>
    </source>
</reference>
<comment type="caution">
    <text evidence="2">The sequence shown here is derived from an EMBL/GenBank/DDBJ whole genome shotgun (WGS) entry which is preliminary data.</text>
</comment>
<dbReference type="Proteomes" id="UP000283469">
    <property type="component" value="Unassembled WGS sequence"/>
</dbReference>
<proteinExistence type="predicted"/>
<feature type="domain" description="DUF1330" evidence="1">
    <location>
        <begin position="3"/>
        <end position="99"/>
    </location>
</feature>
<gene>
    <name evidence="2" type="ORF">D0Z70_06300</name>
</gene>
<dbReference type="Pfam" id="PF07045">
    <property type="entry name" value="DUF1330"/>
    <property type="match status" value="1"/>
</dbReference>